<evidence type="ECO:0000256" key="5">
    <source>
        <dbReference type="ARBA" id="ARBA00023002"/>
    </source>
</evidence>
<comment type="caution">
    <text evidence="9">The sequence shown here is derived from an EMBL/GenBank/DDBJ whole genome shotgun (WGS) entry which is preliminary data.</text>
</comment>
<dbReference type="PRINTS" id="PR00385">
    <property type="entry name" value="P450"/>
</dbReference>
<name>A0ABR4FCQ9_9PEZI</name>
<evidence type="ECO:0000313" key="9">
    <source>
        <dbReference type="EMBL" id="KAL2292472.1"/>
    </source>
</evidence>
<evidence type="ECO:0000256" key="1">
    <source>
        <dbReference type="ARBA" id="ARBA00001971"/>
    </source>
</evidence>
<protein>
    <recommendedName>
        <fullName evidence="11">Benzoate 4-monooxygenase cytochrome P450</fullName>
    </recommendedName>
</protein>
<evidence type="ECO:0000256" key="4">
    <source>
        <dbReference type="ARBA" id="ARBA00022723"/>
    </source>
</evidence>
<proteinExistence type="inferred from homology"/>
<evidence type="ECO:0008006" key="11">
    <source>
        <dbReference type="Google" id="ProtNLM"/>
    </source>
</evidence>
<evidence type="ECO:0000256" key="6">
    <source>
        <dbReference type="ARBA" id="ARBA00023004"/>
    </source>
</evidence>
<dbReference type="Gene3D" id="1.10.630.10">
    <property type="entry name" value="Cytochrome P450"/>
    <property type="match status" value="1"/>
</dbReference>
<dbReference type="PANTHER" id="PTHR24305">
    <property type="entry name" value="CYTOCHROME P450"/>
    <property type="match status" value="1"/>
</dbReference>
<dbReference type="PROSITE" id="PS00086">
    <property type="entry name" value="CYTOCHROME_P450"/>
    <property type="match status" value="1"/>
</dbReference>
<gene>
    <name evidence="9" type="ORF">FJTKL_09442</name>
</gene>
<accession>A0ABR4FCQ9</accession>
<keyword evidence="4 8" id="KW-0479">Metal-binding</keyword>
<dbReference type="EMBL" id="JBAWTH010000003">
    <property type="protein sequence ID" value="KAL2292472.1"/>
    <property type="molecule type" value="Genomic_DNA"/>
</dbReference>
<keyword evidence="7 8" id="KW-0503">Monooxygenase</keyword>
<dbReference type="InterPro" id="IPR002403">
    <property type="entry name" value="Cyt_P450_E_grp-IV"/>
</dbReference>
<organism evidence="9 10">
    <name type="scientific">Diaporthe vaccinii</name>
    <dbReference type="NCBI Taxonomy" id="105482"/>
    <lineage>
        <taxon>Eukaryota</taxon>
        <taxon>Fungi</taxon>
        <taxon>Dikarya</taxon>
        <taxon>Ascomycota</taxon>
        <taxon>Pezizomycotina</taxon>
        <taxon>Sordariomycetes</taxon>
        <taxon>Sordariomycetidae</taxon>
        <taxon>Diaporthales</taxon>
        <taxon>Diaporthaceae</taxon>
        <taxon>Diaporthe</taxon>
        <taxon>Diaporthe eres species complex</taxon>
    </lineage>
</organism>
<comment type="similarity">
    <text evidence="2 8">Belongs to the cytochrome P450 family.</text>
</comment>
<dbReference type="InterPro" id="IPR050121">
    <property type="entry name" value="Cytochrome_P450_monoxygenase"/>
</dbReference>
<dbReference type="InterPro" id="IPR017972">
    <property type="entry name" value="Cyt_P450_CS"/>
</dbReference>
<dbReference type="Proteomes" id="UP001600888">
    <property type="component" value="Unassembled WGS sequence"/>
</dbReference>
<dbReference type="PRINTS" id="PR00465">
    <property type="entry name" value="EP450IV"/>
</dbReference>
<dbReference type="SUPFAM" id="SSF48264">
    <property type="entry name" value="Cytochrome P450"/>
    <property type="match status" value="1"/>
</dbReference>
<keyword evidence="6 8" id="KW-0408">Iron</keyword>
<reference evidence="9 10" key="1">
    <citation type="submission" date="2024-03" db="EMBL/GenBank/DDBJ databases">
        <title>A high-quality draft genome sequence of Diaporthe vaccinii, a causative agent of upright dieback and viscid rot disease in cranberry plants.</title>
        <authorList>
            <person name="Sarrasin M."/>
            <person name="Lang B.F."/>
            <person name="Burger G."/>
        </authorList>
    </citation>
    <scope>NUCLEOTIDE SEQUENCE [LARGE SCALE GENOMIC DNA]</scope>
    <source>
        <strain evidence="9 10">IS7</strain>
    </source>
</reference>
<dbReference type="CDD" id="cd11061">
    <property type="entry name" value="CYP67-like"/>
    <property type="match status" value="1"/>
</dbReference>
<keyword evidence="5 8" id="KW-0560">Oxidoreductase</keyword>
<evidence type="ECO:0000256" key="8">
    <source>
        <dbReference type="RuleBase" id="RU000461"/>
    </source>
</evidence>
<keyword evidence="3 8" id="KW-0349">Heme</keyword>
<dbReference type="InterPro" id="IPR001128">
    <property type="entry name" value="Cyt_P450"/>
</dbReference>
<evidence type="ECO:0000256" key="3">
    <source>
        <dbReference type="ARBA" id="ARBA00022617"/>
    </source>
</evidence>
<evidence type="ECO:0000313" key="10">
    <source>
        <dbReference type="Proteomes" id="UP001600888"/>
    </source>
</evidence>
<dbReference type="InterPro" id="IPR036396">
    <property type="entry name" value="Cyt_P450_sf"/>
</dbReference>
<evidence type="ECO:0000256" key="7">
    <source>
        <dbReference type="ARBA" id="ARBA00023033"/>
    </source>
</evidence>
<keyword evidence="10" id="KW-1185">Reference proteome</keyword>
<dbReference type="Pfam" id="PF00067">
    <property type="entry name" value="p450"/>
    <property type="match status" value="1"/>
</dbReference>
<evidence type="ECO:0000256" key="2">
    <source>
        <dbReference type="ARBA" id="ARBA00010617"/>
    </source>
</evidence>
<comment type="cofactor">
    <cofactor evidence="1">
        <name>heme</name>
        <dbReference type="ChEBI" id="CHEBI:30413"/>
    </cofactor>
</comment>
<dbReference type="PANTHER" id="PTHR24305:SF237">
    <property type="entry name" value="CYTOCHROME P450 MONOOXYGENASE ATNE-RELATED"/>
    <property type="match status" value="1"/>
</dbReference>
<sequence length="552" mass="61484">MLTDLLRPQTPWSSSWSTIDKFSSASSGYGGVSTLSVVVVAFTTMTHMLPTLVAGLAVTLLVVRFVVKDRRHPLAKYPGPFLARHTDLWVAYHAVRGDLSHTLAALHEKHGTFVRFGPNRLSTNSAEALDQIYGFGCNTIKAQWYYYFSADPQHPATNTVIDRDDHKRKRAVLNRGFTSASMKHLEPKILDVLHTWMPNLVEATDSEDGWSAPRDMADWAVYLTNDVMGTLSFSNPFGLSTSDEHRWILQAVPLSTRLRYACCFAPWLLTSGIDRWLYPQLDHWRARIRAFSSAMLQRRVDRKDDKTLHDFFRFILDAPDAETSGPVDAATLASESSLLVNAGGDSTGTAIAATAFFLAHNARCLDRAKAEVRSGFASADEIVPGPRLLEEPTRYLRACIDEAIRLAPPAPAPLMRQVRPGGLEADGETFPAGVELAVSPYAIHRNGEYYPDPLTYKPERWLVDSVGAEAVKKAQSAFCPFSIGARQCIGMKLAYLEITLALCSLLWRYDMRLVPGREKQGVDEVGNYMIIDCFGAEKHGPWVQFRERDGNT</sequence>